<dbReference type="InterPro" id="IPR018958">
    <property type="entry name" value="Knr4/Smi1-like_dom"/>
</dbReference>
<feature type="domain" description="Knr4/Smi1-like" evidence="1">
    <location>
        <begin position="3"/>
        <end position="136"/>
    </location>
</feature>
<dbReference type="SUPFAM" id="SSF160631">
    <property type="entry name" value="SMI1/KNR4-like"/>
    <property type="match status" value="1"/>
</dbReference>
<dbReference type="InterPro" id="IPR037883">
    <property type="entry name" value="Knr4/Smi1-like_sf"/>
</dbReference>
<gene>
    <name evidence="2" type="ORF">RQP50_10140</name>
</gene>
<keyword evidence="3" id="KW-1185">Reference proteome</keyword>
<evidence type="ECO:0000313" key="3">
    <source>
        <dbReference type="Proteomes" id="UP001250538"/>
    </source>
</evidence>
<name>A0AAJ2JTU8_9BACL</name>
<dbReference type="EMBL" id="JAVYAA010000002">
    <property type="protein sequence ID" value="MDT8976601.1"/>
    <property type="molecule type" value="Genomic_DNA"/>
</dbReference>
<dbReference type="AlphaFoldDB" id="A0AAJ2JTU8"/>
<accession>A0AAJ2JTU8</accession>
<evidence type="ECO:0000313" key="2">
    <source>
        <dbReference type="EMBL" id="MDT8976601.1"/>
    </source>
</evidence>
<dbReference type="Proteomes" id="UP001250538">
    <property type="component" value="Unassembled WGS sequence"/>
</dbReference>
<evidence type="ECO:0000259" key="1">
    <source>
        <dbReference type="Pfam" id="PF09346"/>
    </source>
</evidence>
<sequence>MNELEQIEHKYNFTYPKLYRQLYLDGMLDSGGEYGQDWNAKYYAKLAQNPPMLFFGFDFELLKWNSIVEEIEAFKDPNDYRQTKPEFQFVPFGRQKNGDLYVFQFDRQNGEDVPVTLVYHDDITAVVLAKNLQDFIFRDLLEDLTSMKYSHTASGDLKVNSANILRTHRKYLKHSQVEKLEEIYGRDVLEYIETTSTGLELQLEGLISNDELEQVLKQEINFDALDNEFEYCNS</sequence>
<reference evidence="3" key="1">
    <citation type="submission" date="2023-09" db="EMBL/GenBank/DDBJ databases">
        <title>Paenibacillus sp. chi10 Genome sequencing and assembly.</title>
        <authorList>
            <person name="Kim I."/>
        </authorList>
    </citation>
    <scope>NUCLEOTIDE SEQUENCE [LARGE SCALE GENOMIC DNA]</scope>
    <source>
        <strain evidence="3">chi10</strain>
    </source>
</reference>
<organism evidence="2 3">
    <name type="scientific">Paenibacillus suaedae</name>
    <dbReference type="NCBI Taxonomy" id="3077233"/>
    <lineage>
        <taxon>Bacteria</taxon>
        <taxon>Bacillati</taxon>
        <taxon>Bacillota</taxon>
        <taxon>Bacilli</taxon>
        <taxon>Bacillales</taxon>
        <taxon>Paenibacillaceae</taxon>
        <taxon>Paenibacillus</taxon>
    </lineage>
</organism>
<comment type="caution">
    <text evidence="2">The sequence shown here is derived from an EMBL/GenBank/DDBJ whole genome shotgun (WGS) entry which is preliminary data.</text>
</comment>
<dbReference type="Pfam" id="PF09346">
    <property type="entry name" value="SMI1_KNR4"/>
    <property type="match status" value="1"/>
</dbReference>
<dbReference type="Gene3D" id="3.40.1580.10">
    <property type="entry name" value="SMI1/KNR4-like"/>
    <property type="match status" value="1"/>
</dbReference>
<dbReference type="RefSeq" id="WP_315745275.1">
    <property type="nucleotide sequence ID" value="NZ_JAVYAA010000002.1"/>
</dbReference>
<protein>
    <submittedName>
        <fullName evidence="2">SMI1/KNR4 family protein</fullName>
    </submittedName>
</protein>
<proteinExistence type="predicted"/>